<dbReference type="PANTHER" id="PTHR10183:SF379">
    <property type="entry name" value="CALPAIN-5"/>
    <property type="match status" value="1"/>
</dbReference>
<evidence type="ECO:0000256" key="4">
    <source>
        <dbReference type="ARBA" id="ARBA00022807"/>
    </source>
</evidence>
<dbReference type="AlphaFoldDB" id="A0A830HV55"/>
<name>A0A830HV55_9CHLO</name>
<keyword evidence="3" id="KW-0378">Hydrolase</keyword>
<dbReference type="SUPFAM" id="SSF49758">
    <property type="entry name" value="Calpain large subunit, middle domain (domain III)"/>
    <property type="match status" value="3"/>
</dbReference>
<protein>
    <recommendedName>
        <fullName evidence="8">Calpain catalytic domain-containing protein</fullName>
    </recommendedName>
</protein>
<dbReference type="Proteomes" id="UP000660262">
    <property type="component" value="Unassembled WGS sequence"/>
</dbReference>
<evidence type="ECO:0000313" key="10">
    <source>
        <dbReference type="Proteomes" id="UP000660262"/>
    </source>
</evidence>
<dbReference type="InterPro" id="IPR001300">
    <property type="entry name" value="Peptidase_C2_calpain_cat"/>
</dbReference>
<dbReference type="InterPro" id="IPR036213">
    <property type="entry name" value="Calpain_III_sf"/>
</dbReference>
<dbReference type="InterPro" id="IPR022682">
    <property type="entry name" value="Calpain_domain_III"/>
</dbReference>
<dbReference type="Pfam" id="PF00648">
    <property type="entry name" value="Peptidase_C2"/>
    <property type="match status" value="1"/>
</dbReference>
<feature type="domain" description="Calpain catalytic" evidence="8">
    <location>
        <begin position="258"/>
        <end position="480"/>
    </location>
</feature>
<dbReference type="Gene3D" id="3.90.70.10">
    <property type="entry name" value="Cysteine proteinases"/>
    <property type="match status" value="1"/>
</dbReference>
<dbReference type="PANTHER" id="PTHR10183">
    <property type="entry name" value="CALPAIN"/>
    <property type="match status" value="1"/>
</dbReference>
<dbReference type="GO" id="GO:0004198">
    <property type="term" value="F:calcium-dependent cysteine-type endopeptidase activity"/>
    <property type="evidence" value="ECO:0007669"/>
    <property type="project" value="InterPro"/>
</dbReference>
<dbReference type="SUPFAM" id="SSF54001">
    <property type="entry name" value="Cysteine proteinases"/>
    <property type="match status" value="1"/>
</dbReference>
<dbReference type="GO" id="GO:0006508">
    <property type="term" value="P:proteolysis"/>
    <property type="evidence" value="ECO:0007669"/>
    <property type="project" value="UniProtKB-KW"/>
</dbReference>
<feature type="region of interest" description="Disordered" evidence="7">
    <location>
        <begin position="1"/>
        <end position="151"/>
    </location>
</feature>
<feature type="compositionally biased region" description="Low complexity" evidence="7">
    <location>
        <begin position="847"/>
        <end position="871"/>
    </location>
</feature>
<dbReference type="InterPro" id="IPR022684">
    <property type="entry name" value="Calpain_cysteine_protease"/>
</dbReference>
<proteinExistence type="inferred from homology"/>
<keyword evidence="4" id="KW-0788">Thiol protease</keyword>
<dbReference type="Gene3D" id="2.60.120.380">
    <property type="match status" value="2"/>
</dbReference>
<dbReference type="EMBL" id="BNJQ01000022">
    <property type="protein sequence ID" value="GHP08807.1"/>
    <property type="molecule type" value="Genomic_DNA"/>
</dbReference>
<keyword evidence="10" id="KW-1185">Reference proteome</keyword>
<dbReference type="PROSITE" id="PS50203">
    <property type="entry name" value="CALPAIN_CAT"/>
    <property type="match status" value="1"/>
</dbReference>
<evidence type="ECO:0000256" key="2">
    <source>
        <dbReference type="ARBA" id="ARBA00022670"/>
    </source>
</evidence>
<evidence type="ECO:0000256" key="3">
    <source>
        <dbReference type="ARBA" id="ARBA00022801"/>
    </source>
</evidence>
<dbReference type="OrthoDB" id="424753at2759"/>
<dbReference type="Pfam" id="PF01067">
    <property type="entry name" value="Calpain_III"/>
    <property type="match status" value="1"/>
</dbReference>
<feature type="active site" evidence="5">
    <location>
        <position position="424"/>
    </location>
</feature>
<feature type="compositionally biased region" description="Gly residues" evidence="7">
    <location>
        <begin position="10"/>
        <end position="29"/>
    </location>
</feature>
<comment type="caution">
    <text evidence="9">The sequence shown here is derived from an EMBL/GenBank/DDBJ whole genome shotgun (WGS) entry which is preliminary data.</text>
</comment>
<comment type="caution">
    <text evidence="6">Lacks conserved residue(s) required for the propagation of feature annotation.</text>
</comment>
<evidence type="ECO:0000256" key="7">
    <source>
        <dbReference type="SAM" id="MobiDB-lite"/>
    </source>
</evidence>
<feature type="compositionally biased region" description="Polar residues" evidence="7">
    <location>
        <begin position="120"/>
        <end position="131"/>
    </location>
</feature>
<evidence type="ECO:0000313" key="9">
    <source>
        <dbReference type="EMBL" id="GHP08807.1"/>
    </source>
</evidence>
<organism evidence="9 10">
    <name type="scientific">Pycnococcus provasolii</name>
    <dbReference type="NCBI Taxonomy" id="41880"/>
    <lineage>
        <taxon>Eukaryota</taxon>
        <taxon>Viridiplantae</taxon>
        <taxon>Chlorophyta</taxon>
        <taxon>Pseudoscourfieldiophyceae</taxon>
        <taxon>Pseudoscourfieldiales</taxon>
        <taxon>Pycnococcaceae</taxon>
        <taxon>Pycnococcus</taxon>
    </lineage>
</organism>
<feature type="region of interest" description="Disordered" evidence="7">
    <location>
        <begin position="842"/>
        <end position="919"/>
    </location>
</feature>
<evidence type="ECO:0000259" key="8">
    <source>
        <dbReference type="PROSITE" id="PS50203"/>
    </source>
</evidence>
<keyword evidence="2" id="KW-0645">Protease</keyword>
<sequence>MRPSTSHGGAASGGLGGGLGGGGLGGGPGTSSRAHPPASELSFSSLSMGGVEEEENGHHDSGSISNFAKGFGFAQTAPPPGAGPGGAGPGGAGPSGLFRPSTAPAANANNNNLGGGGGENTTVESSQPSYMRSTTSSRQSRTRSGRKYADITDGMSTSIRNLKLTYASTLAPSETMEAQAAARWLALPAPTGVPESTLAPADGALFFDGHFPAGEESLYGRNATTPPGATPVAWSRLNGVLYDAKRHEHPIVRGSGLDLILDLIVSDDYASQGLFTFTLYKHGRWHDVSVDADIPVDAVTGEPLFMHGAEGELWPALLEKAYAKLHGGYHALENVDARCALVDLTGGTLLNVDLSDVQTGLEGDAVWPILRKQWAQGSLLCVTCDVTSARANGLIASGLEPGCAYPVLELRETGASEYLVRLANPFTASIWNGEEWTQSEAGAAALNELDIEFAPGDGTWWMPLSALCATFDLVTCCCLLPPHHHHIGVAAAWIGDCSGGPPGAATFCTNPHFQISVRKGGTVTVAISARDTCVKLPPLMTRDSVPDRFEEPLKFGCVVLHRRRRRPDRVWRVTASECIAASEPDTFREVGCSFEAEPGATYICVPFCSERGREGAFALRVISANPIEMTRLAQPIGLRGSAAWNLANIGGPVDSVRFASNPQWLLRIPRKTRVALLVEGRDNAGQLTEGAHGLLIATADRASDGPGRVNCLDMTSSDGSACYVVAGPVEGKPEASSTNGTQHASLVTTLPAGDYSVIAYQRNPAPTGVVLVSVITDAPADPSSAVGMATFPATCSFLLDGRWVDGRCGGSRAYSSWLQNPSFRLETDVPIRVRIALHRRRASSLHASPSQAEAAEAAAGGNSASAAADSGRPATSADGNEDDEAAEGGADTGANVQASGLSKMPSMRRPRSRSPTRPRRVPFVIDNLVGFYVLRGEPPSPKDNANDVRMRVFFESAFLSRECPLMHEVNVPAGVSTIIMTRFAPAEASGEGPDDLFLVEVGSNSPFHLEKAVTG</sequence>
<evidence type="ECO:0000256" key="6">
    <source>
        <dbReference type="PROSITE-ProRule" id="PRU00239"/>
    </source>
</evidence>
<feature type="compositionally biased region" description="Basic residues" evidence="7">
    <location>
        <begin position="906"/>
        <end position="919"/>
    </location>
</feature>
<evidence type="ECO:0000256" key="1">
    <source>
        <dbReference type="ARBA" id="ARBA00007623"/>
    </source>
</evidence>
<dbReference type="PRINTS" id="PR00704">
    <property type="entry name" value="CALPAIN"/>
</dbReference>
<feature type="compositionally biased region" description="Gly residues" evidence="7">
    <location>
        <begin position="83"/>
        <end position="94"/>
    </location>
</feature>
<comment type="similarity">
    <text evidence="1">Belongs to the peptidase C2 family.</text>
</comment>
<dbReference type="SMART" id="SM00230">
    <property type="entry name" value="CysPc"/>
    <property type="match status" value="1"/>
</dbReference>
<reference evidence="9" key="1">
    <citation type="submission" date="2020-10" db="EMBL/GenBank/DDBJ databases">
        <title>Unveiling of a novel bifunctional photoreceptor, Dualchrome1, isolated from a cosmopolitan green alga.</title>
        <authorList>
            <person name="Suzuki S."/>
            <person name="Kawachi M."/>
        </authorList>
    </citation>
    <scope>NUCLEOTIDE SEQUENCE</scope>
    <source>
        <strain evidence="9">NIES 2893</strain>
    </source>
</reference>
<accession>A0A830HV55</accession>
<evidence type="ECO:0000256" key="5">
    <source>
        <dbReference type="PIRSR" id="PIRSR622684-1"/>
    </source>
</evidence>
<gene>
    <name evidence="9" type="ORF">PPROV_000754400</name>
</gene>
<dbReference type="InterPro" id="IPR038765">
    <property type="entry name" value="Papain-like_cys_pep_sf"/>
</dbReference>